<dbReference type="PANTHER" id="PTHR10166:SF66">
    <property type="entry name" value="VWFA AND CACHE DOMAIN-CONTAINING PROTEIN CG16868"/>
    <property type="match status" value="1"/>
</dbReference>
<evidence type="ECO:0008006" key="6">
    <source>
        <dbReference type="Google" id="ProtNLM"/>
    </source>
</evidence>
<reference evidence="4 5" key="1">
    <citation type="journal article" date="2018" name="Sci. Rep.">
        <title>Comparative analysis of the Pocillopora damicornis genome highlights role of immune system in coral evolution.</title>
        <authorList>
            <person name="Cunning R."/>
            <person name="Bay R.A."/>
            <person name="Gillette P."/>
            <person name="Baker A.C."/>
            <person name="Traylor-Knowles N."/>
        </authorList>
    </citation>
    <scope>NUCLEOTIDE SEQUENCE [LARGE SCALE GENOMIC DNA]</scope>
    <source>
        <strain evidence="4">RSMAS</strain>
        <tissue evidence="4">Whole animal</tissue>
    </source>
</reference>
<dbReference type="InterPro" id="IPR029151">
    <property type="entry name" value="Sensor-like_sf"/>
</dbReference>
<dbReference type="InterPro" id="IPR051173">
    <property type="entry name" value="Ca_channel_alpha-2/delta"/>
</dbReference>
<dbReference type="OrthoDB" id="10048172at2759"/>
<keyword evidence="5" id="KW-1185">Reference proteome</keyword>
<feature type="region of interest" description="Disordered" evidence="1">
    <location>
        <begin position="500"/>
        <end position="519"/>
    </location>
</feature>
<dbReference type="Proteomes" id="UP000275408">
    <property type="component" value="Unassembled WGS sequence"/>
</dbReference>
<feature type="signal peptide" evidence="3">
    <location>
        <begin position="1"/>
        <end position="29"/>
    </location>
</feature>
<organism evidence="4 5">
    <name type="scientific">Pocillopora damicornis</name>
    <name type="common">Cauliflower coral</name>
    <name type="synonym">Millepora damicornis</name>
    <dbReference type="NCBI Taxonomy" id="46731"/>
    <lineage>
        <taxon>Eukaryota</taxon>
        <taxon>Metazoa</taxon>
        <taxon>Cnidaria</taxon>
        <taxon>Anthozoa</taxon>
        <taxon>Hexacorallia</taxon>
        <taxon>Scleractinia</taxon>
        <taxon>Astrocoeniina</taxon>
        <taxon>Pocilloporidae</taxon>
        <taxon>Pocillopora</taxon>
    </lineage>
</organism>
<keyword evidence="2" id="KW-1133">Transmembrane helix</keyword>
<keyword evidence="2" id="KW-0812">Transmembrane</keyword>
<dbReference type="Pfam" id="PF22673">
    <property type="entry name" value="MCP-like_PDC_1"/>
    <property type="match status" value="1"/>
</dbReference>
<keyword evidence="3" id="KW-0732">Signal</keyword>
<evidence type="ECO:0000256" key="3">
    <source>
        <dbReference type="SAM" id="SignalP"/>
    </source>
</evidence>
<gene>
    <name evidence="4" type="ORF">pdam_00006177</name>
</gene>
<dbReference type="SUPFAM" id="SSF103190">
    <property type="entry name" value="Sensory domain-like"/>
    <property type="match status" value="1"/>
</dbReference>
<evidence type="ECO:0000256" key="2">
    <source>
        <dbReference type="SAM" id="Phobius"/>
    </source>
</evidence>
<evidence type="ECO:0000256" key="1">
    <source>
        <dbReference type="SAM" id="MobiDB-lite"/>
    </source>
</evidence>
<feature type="chain" id="PRO_5018268655" description="EGF-like domain-containing protein" evidence="3">
    <location>
        <begin position="30"/>
        <end position="519"/>
    </location>
</feature>
<proteinExistence type="predicted"/>
<dbReference type="STRING" id="46731.A0A3M6UUP6"/>
<dbReference type="GO" id="GO:0005245">
    <property type="term" value="F:voltage-gated calcium channel activity"/>
    <property type="evidence" value="ECO:0007669"/>
    <property type="project" value="TreeGrafter"/>
</dbReference>
<sequence>MIHLKSLFLFSNITTLIVVTDSTVVKVSAEAFTDPYKYLGLDESVSTVNAYERFMKSARAINPGFKSGIRNTIMATKKVEDIWFREKSEYTKYLVWRYVGTANGVFRMTPGTLLAKSYDPRKRPWYHTALSNTGSVALSTPYIDVFGAGVVITAAHTIYRGETNSQHSTSDQVIGVMGADFPLSYFQKLLTDTYPKCEESSYDCFVLDRAGFLIMHNDFLQPDITAKTLEYVHITEKEKEISEDLIQKGYLVKKECRNLEKIGLQSFYELKLPFQGVSTLENGQRCKKYQLLKVCGSNAFLGKRDGKNLTGIISREGSCSSKTCSCSTNKECSNVKGLTCECPFSSRLEFHYCRSEFPASNISIFPVPATVVLSERVNDPSVNDLGKCFDPQCDKKPDSESCTRAPGSGNIPTNPTNPEDDDDKGGLSAGVIVDIVLWSLAALIVLAFIFVKCNREKTVAALAPAPAVEYNALPPITRLPECPYRPEPGFPVHNASVNIPSPPSYDQTMSSFPTASAPP</sequence>
<dbReference type="AlphaFoldDB" id="A0A3M6UUP6"/>
<dbReference type="PANTHER" id="PTHR10166">
    <property type="entry name" value="VOLTAGE-DEPENDENT CALCIUM CHANNEL SUBUNIT ALPHA-2/DELTA-RELATED"/>
    <property type="match status" value="1"/>
</dbReference>
<comment type="caution">
    <text evidence="4">The sequence shown here is derived from an EMBL/GenBank/DDBJ whole genome shotgun (WGS) entry which is preliminary data.</text>
</comment>
<dbReference type="FunFam" id="3.30.450.20:FF:000024">
    <property type="entry name" value="VWFA and cache domain-containing protein 1"/>
    <property type="match status" value="1"/>
</dbReference>
<accession>A0A3M6UUP6</accession>
<dbReference type="Gene3D" id="3.30.450.20">
    <property type="entry name" value="PAS domain"/>
    <property type="match status" value="1"/>
</dbReference>
<keyword evidence="2" id="KW-0472">Membrane</keyword>
<dbReference type="CDD" id="cd12913">
    <property type="entry name" value="PDC1_MCP_like"/>
    <property type="match status" value="1"/>
</dbReference>
<evidence type="ECO:0000313" key="5">
    <source>
        <dbReference type="Proteomes" id="UP000275408"/>
    </source>
</evidence>
<feature type="region of interest" description="Disordered" evidence="1">
    <location>
        <begin position="393"/>
        <end position="423"/>
    </location>
</feature>
<protein>
    <recommendedName>
        <fullName evidence="6">EGF-like domain-containing protein</fullName>
    </recommendedName>
</protein>
<dbReference type="EMBL" id="RCHS01000749">
    <property type="protein sequence ID" value="RMX57038.1"/>
    <property type="molecule type" value="Genomic_DNA"/>
</dbReference>
<evidence type="ECO:0000313" key="4">
    <source>
        <dbReference type="EMBL" id="RMX57038.1"/>
    </source>
</evidence>
<feature type="transmembrane region" description="Helical" evidence="2">
    <location>
        <begin position="427"/>
        <end position="451"/>
    </location>
</feature>
<name>A0A3M6UUP6_POCDA</name>
<dbReference type="GO" id="GO:0005891">
    <property type="term" value="C:voltage-gated calcium channel complex"/>
    <property type="evidence" value="ECO:0007669"/>
    <property type="project" value="TreeGrafter"/>
</dbReference>